<dbReference type="InterPro" id="IPR050621">
    <property type="entry name" value="Tudor_domain_containing"/>
</dbReference>
<dbReference type="SUPFAM" id="SSF63748">
    <property type="entry name" value="Tudor/PWWP/MBT"/>
    <property type="match status" value="1"/>
</dbReference>
<dbReference type="EMBL" id="OU895878">
    <property type="protein sequence ID" value="CAG9802513.1"/>
    <property type="molecule type" value="Genomic_DNA"/>
</dbReference>
<gene>
    <name evidence="3" type="ORF">CHIRRI_LOCUS5420</name>
</gene>
<dbReference type="PROSITE" id="PS50304">
    <property type="entry name" value="TUDOR"/>
    <property type="match status" value="1"/>
</dbReference>
<accession>A0A9N9RSP1</accession>
<dbReference type="Proteomes" id="UP001153620">
    <property type="component" value="Chromosome 2"/>
</dbReference>
<dbReference type="GO" id="GO:0005737">
    <property type="term" value="C:cytoplasm"/>
    <property type="evidence" value="ECO:0007669"/>
    <property type="project" value="UniProtKB-ARBA"/>
</dbReference>
<protein>
    <recommendedName>
        <fullName evidence="2">Tudor domain-containing protein</fullName>
    </recommendedName>
</protein>
<dbReference type="SMART" id="SM00333">
    <property type="entry name" value="TUDOR"/>
    <property type="match status" value="1"/>
</dbReference>
<dbReference type="Gene3D" id="2.40.50.90">
    <property type="match status" value="1"/>
</dbReference>
<feature type="compositionally biased region" description="Polar residues" evidence="1">
    <location>
        <begin position="106"/>
        <end position="115"/>
    </location>
</feature>
<evidence type="ECO:0000256" key="1">
    <source>
        <dbReference type="SAM" id="MobiDB-lite"/>
    </source>
</evidence>
<dbReference type="Pfam" id="PF00567">
    <property type="entry name" value="TUDOR"/>
    <property type="match status" value="1"/>
</dbReference>
<feature type="region of interest" description="Disordered" evidence="1">
    <location>
        <begin position="38"/>
        <end position="66"/>
    </location>
</feature>
<dbReference type="InterPro" id="IPR002999">
    <property type="entry name" value="Tudor"/>
</dbReference>
<evidence type="ECO:0000313" key="3">
    <source>
        <dbReference type="EMBL" id="CAG9802513.1"/>
    </source>
</evidence>
<dbReference type="AlphaFoldDB" id="A0A9N9RSP1"/>
<feature type="domain" description="Tudor" evidence="2">
    <location>
        <begin position="241"/>
        <end position="302"/>
    </location>
</feature>
<proteinExistence type="predicted"/>
<evidence type="ECO:0000313" key="4">
    <source>
        <dbReference type="Proteomes" id="UP001153620"/>
    </source>
</evidence>
<name>A0A9N9RSP1_9DIPT</name>
<sequence>MNKSNKKYSNFESQHEDDVFWRNSCKSLPTINEDNESLLFDDHSSSDSSYKEVQDSVKLPEAEKDYTGNQVLSDSDTAENFENEFQKNVEQRFPDIKNDFDDNDSMPGTSNSNFGSLDGLSSCDESVKIDPEDVENLKDDDNESMNSIDKFISSLPIDDEIFFSHLPSINRDPTAAVPLQNIEKDFEDKLVYISEIFDPAHFWFQFVIGDERYENFDKLHTRLNDDYDKLKKRELMIADNNFQEGLIVAAFVDEFKKWFRARITHKYNGEKKFIRLFFIDYGTNGTCPKSNIRYLFSYFMKYPKYCFRGRLYGIVPIDNKRSFDISHIEHFLKKISNYTTYATAVKYEEEEDVYQLKIIRRKGCIDMSEYVIENKLGQGMFPWDNDGEFSIGPPCYLIPTFSNLEYNHPTFAQIETMKKNDIDFNVLIDNNHLHILRRKDIENNIDLATIVNYSQFSALRKYFFRHN</sequence>
<dbReference type="OrthoDB" id="10034606at2759"/>
<feature type="compositionally biased region" description="Basic and acidic residues" evidence="1">
    <location>
        <begin position="40"/>
        <end position="66"/>
    </location>
</feature>
<dbReference type="PANTHER" id="PTHR22948:SF76">
    <property type="entry name" value="FI20010P1-RELATED"/>
    <property type="match status" value="1"/>
</dbReference>
<organism evidence="3 4">
    <name type="scientific">Chironomus riparius</name>
    <dbReference type="NCBI Taxonomy" id="315576"/>
    <lineage>
        <taxon>Eukaryota</taxon>
        <taxon>Metazoa</taxon>
        <taxon>Ecdysozoa</taxon>
        <taxon>Arthropoda</taxon>
        <taxon>Hexapoda</taxon>
        <taxon>Insecta</taxon>
        <taxon>Pterygota</taxon>
        <taxon>Neoptera</taxon>
        <taxon>Endopterygota</taxon>
        <taxon>Diptera</taxon>
        <taxon>Nematocera</taxon>
        <taxon>Chironomoidea</taxon>
        <taxon>Chironomidae</taxon>
        <taxon>Chironominae</taxon>
        <taxon>Chironomus</taxon>
    </lineage>
</organism>
<dbReference type="CDD" id="cd20379">
    <property type="entry name" value="Tudor_dTUD-like"/>
    <property type="match status" value="1"/>
</dbReference>
<feature type="compositionally biased region" description="Basic and acidic residues" evidence="1">
    <location>
        <begin position="87"/>
        <end position="100"/>
    </location>
</feature>
<dbReference type="PANTHER" id="PTHR22948">
    <property type="entry name" value="TUDOR DOMAIN CONTAINING PROTEIN"/>
    <property type="match status" value="1"/>
</dbReference>
<reference evidence="3" key="2">
    <citation type="submission" date="2022-10" db="EMBL/GenBank/DDBJ databases">
        <authorList>
            <consortium name="ENA_rothamsted_submissions"/>
            <consortium name="culmorum"/>
            <person name="King R."/>
        </authorList>
    </citation>
    <scope>NUCLEOTIDE SEQUENCE</scope>
</reference>
<evidence type="ECO:0000259" key="2">
    <source>
        <dbReference type="PROSITE" id="PS50304"/>
    </source>
</evidence>
<reference evidence="3" key="1">
    <citation type="submission" date="2022-01" db="EMBL/GenBank/DDBJ databases">
        <authorList>
            <person name="King R."/>
        </authorList>
    </citation>
    <scope>NUCLEOTIDE SEQUENCE</scope>
</reference>
<dbReference type="Gene3D" id="2.30.30.140">
    <property type="match status" value="1"/>
</dbReference>
<dbReference type="InterPro" id="IPR035437">
    <property type="entry name" value="SNase_OB-fold_sf"/>
</dbReference>
<keyword evidence="4" id="KW-1185">Reference proteome</keyword>
<feature type="region of interest" description="Disordered" evidence="1">
    <location>
        <begin position="87"/>
        <end position="117"/>
    </location>
</feature>